<dbReference type="EnsemblPlants" id="KQL25287">
    <property type="protein sequence ID" value="KQL25287"/>
    <property type="gene ID" value="SETIT_033605mg"/>
</dbReference>
<accession>K4A401</accession>
<dbReference type="AlphaFoldDB" id="K4A401"/>
<dbReference type="EMBL" id="AGNK02001193">
    <property type="status" value="NOT_ANNOTATED_CDS"/>
    <property type="molecule type" value="Genomic_DNA"/>
</dbReference>
<dbReference type="InParanoid" id="K4A401"/>
<sequence length="41" mass="4855">MPKPFFIFSSSWKDRDRQLLDVHCRLNLDCGQIKITILDFG</sequence>
<name>K4A401_SETIT</name>
<reference evidence="1" key="2">
    <citation type="submission" date="2018-08" db="UniProtKB">
        <authorList>
            <consortium name="EnsemblPlants"/>
        </authorList>
    </citation>
    <scope>IDENTIFICATION</scope>
    <source>
        <strain evidence="1">Yugu1</strain>
    </source>
</reference>
<evidence type="ECO:0000313" key="1">
    <source>
        <dbReference type="EnsemblPlants" id="KQL25287"/>
    </source>
</evidence>
<dbReference type="Proteomes" id="UP000004995">
    <property type="component" value="Unassembled WGS sequence"/>
</dbReference>
<dbReference type="Gramene" id="KQL25287">
    <property type="protein sequence ID" value="KQL25287"/>
    <property type="gene ID" value="SETIT_033605mg"/>
</dbReference>
<protein>
    <submittedName>
        <fullName evidence="1">Uncharacterized protein</fullName>
    </submittedName>
</protein>
<evidence type="ECO:0000313" key="2">
    <source>
        <dbReference type="Proteomes" id="UP000004995"/>
    </source>
</evidence>
<reference evidence="2" key="1">
    <citation type="journal article" date="2012" name="Nat. Biotechnol.">
        <title>Reference genome sequence of the model plant Setaria.</title>
        <authorList>
            <person name="Bennetzen J.L."/>
            <person name="Schmutz J."/>
            <person name="Wang H."/>
            <person name="Percifield R."/>
            <person name="Hawkins J."/>
            <person name="Pontaroli A.C."/>
            <person name="Estep M."/>
            <person name="Feng L."/>
            <person name="Vaughn J.N."/>
            <person name="Grimwood J."/>
            <person name="Jenkins J."/>
            <person name="Barry K."/>
            <person name="Lindquist E."/>
            <person name="Hellsten U."/>
            <person name="Deshpande S."/>
            <person name="Wang X."/>
            <person name="Wu X."/>
            <person name="Mitros T."/>
            <person name="Triplett J."/>
            <person name="Yang X."/>
            <person name="Ye C.Y."/>
            <person name="Mauro-Herrera M."/>
            <person name="Wang L."/>
            <person name="Li P."/>
            <person name="Sharma M."/>
            <person name="Sharma R."/>
            <person name="Ronald P.C."/>
            <person name="Panaud O."/>
            <person name="Kellogg E.A."/>
            <person name="Brutnell T.P."/>
            <person name="Doust A.N."/>
            <person name="Tuskan G.A."/>
            <person name="Rokhsar D."/>
            <person name="Devos K.M."/>
        </authorList>
    </citation>
    <scope>NUCLEOTIDE SEQUENCE [LARGE SCALE GENOMIC DNA]</scope>
    <source>
        <strain evidence="2">cv. Yugu1</strain>
    </source>
</reference>
<dbReference type="HOGENOM" id="CLU_3280437_0_0_1"/>
<keyword evidence="2" id="KW-1185">Reference proteome</keyword>
<proteinExistence type="predicted"/>
<organism evidence="1 2">
    <name type="scientific">Setaria italica</name>
    <name type="common">Foxtail millet</name>
    <name type="synonym">Panicum italicum</name>
    <dbReference type="NCBI Taxonomy" id="4555"/>
    <lineage>
        <taxon>Eukaryota</taxon>
        <taxon>Viridiplantae</taxon>
        <taxon>Streptophyta</taxon>
        <taxon>Embryophyta</taxon>
        <taxon>Tracheophyta</taxon>
        <taxon>Spermatophyta</taxon>
        <taxon>Magnoliopsida</taxon>
        <taxon>Liliopsida</taxon>
        <taxon>Poales</taxon>
        <taxon>Poaceae</taxon>
        <taxon>PACMAD clade</taxon>
        <taxon>Panicoideae</taxon>
        <taxon>Panicodae</taxon>
        <taxon>Paniceae</taxon>
        <taxon>Cenchrinae</taxon>
        <taxon>Setaria</taxon>
    </lineage>
</organism>